<dbReference type="InterPro" id="IPR042490">
    <property type="entry name" value="Thio_Ohase/BAAT_N"/>
</dbReference>
<dbReference type="Pfam" id="PF04775">
    <property type="entry name" value="Bile_Hydr_Trans"/>
    <property type="match status" value="1"/>
</dbReference>
<dbReference type="GO" id="GO:0006631">
    <property type="term" value="P:fatty acid metabolic process"/>
    <property type="evidence" value="ECO:0007669"/>
    <property type="project" value="TreeGrafter"/>
</dbReference>
<dbReference type="AlphaFoldDB" id="A0A8T8I631"/>
<dbReference type="GO" id="GO:0006637">
    <property type="term" value="P:acyl-CoA metabolic process"/>
    <property type="evidence" value="ECO:0007669"/>
    <property type="project" value="TreeGrafter"/>
</dbReference>
<dbReference type="Gene3D" id="2.60.40.2240">
    <property type="entry name" value="Acyl-CoA thioester hydrolase/BAAT N-terminal domain"/>
    <property type="match status" value="1"/>
</dbReference>
<dbReference type="GO" id="GO:0047617">
    <property type="term" value="F:fatty acyl-CoA hydrolase activity"/>
    <property type="evidence" value="ECO:0007669"/>
    <property type="project" value="TreeGrafter"/>
</dbReference>
<protein>
    <submittedName>
        <fullName evidence="2">Acyl-CoA thioesterase/BAAT N-terminal domain-containing protein</fullName>
    </submittedName>
</protein>
<evidence type="ECO:0000259" key="1">
    <source>
        <dbReference type="Pfam" id="PF04775"/>
    </source>
</evidence>
<dbReference type="PANTHER" id="PTHR10824">
    <property type="entry name" value="ACYL-COENZYME A THIOESTERASE-RELATED"/>
    <property type="match status" value="1"/>
</dbReference>
<dbReference type="SUPFAM" id="SSF53474">
    <property type="entry name" value="alpha/beta-Hydrolases"/>
    <property type="match status" value="1"/>
</dbReference>
<evidence type="ECO:0000313" key="2">
    <source>
        <dbReference type="EMBL" id="QTR06323.1"/>
    </source>
</evidence>
<dbReference type="EMBL" id="CP072788">
    <property type="protein sequence ID" value="QTR06323.1"/>
    <property type="molecule type" value="Genomic_DNA"/>
</dbReference>
<sequence>MAEILVDPRCAPLDRTLDLRVVGLEPGGETTVRATTGDLAAQAVFRADDRGVVDLTRHAPVSGSYSGVDPMGLFWSLAPTGERPGPTRLEATGAEPVEITRPGVPEGIERTEAPDLSAVLFGPGDGAARPGVVVLGGEDGGRPERDAALLAGHGFTTLALPCTGAPGLPDDLVEVPLEHVGRAVDLLRERAGRVGLL</sequence>
<proteinExistence type="predicted"/>
<dbReference type="Gene3D" id="3.40.50.1820">
    <property type="entry name" value="alpha/beta hydrolase"/>
    <property type="match status" value="1"/>
</dbReference>
<gene>
    <name evidence="2" type="ORF">J7S33_20850</name>
</gene>
<dbReference type="Proteomes" id="UP000671828">
    <property type="component" value="Chromosome"/>
</dbReference>
<dbReference type="PANTHER" id="PTHR10824:SF4">
    <property type="entry name" value="ACYL-COENZYME A THIOESTERASE 1-LIKE"/>
    <property type="match status" value="1"/>
</dbReference>
<feature type="domain" description="Acyl-CoA thioester hydrolase/bile acid-CoA amino acid N-acetyltransferase" evidence="1">
    <location>
        <begin position="14"/>
        <end position="84"/>
    </location>
</feature>
<accession>A0A8T8I631</accession>
<feature type="non-terminal residue" evidence="2">
    <location>
        <position position="197"/>
    </location>
</feature>
<name>A0A8T8I631_9PSEU</name>
<dbReference type="InterPro" id="IPR029058">
    <property type="entry name" value="AB_hydrolase_fold"/>
</dbReference>
<evidence type="ECO:0000313" key="3">
    <source>
        <dbReference type="Proteomes" id="UP000671828"/>
    </source>
</evidence>
<reference evidence="2" key="1">
    <citation type="submission" date="2021-04" db="EMBL/GenBank/DDBJ databases">
        <title>Saccharothrix algeriensis WGS.</title>
        <authorList>
            <person name="Stuskova K."/>
            <person name="Hakalova E."/>
            <person name="Tebbal A.B."/>
            <person name="Eichmeier A."/>
        </authorList>
    </citation>
    <scope>NUCLEOTIDE SEQUENCE</scope>
    <source>
        <strain evidence="2">NRRL B-24137</strain>
    </source>
</reference>
<dbReference type="InterPro" id="IPR006862">
    <property type="entry name" value="Thio_Ohase/aa_AcTrfase"/>
</dbReference>
<organism evidence="2 3">
    <name type="scientific">Saccharothrix algeriensis</name>
    <dbReference type="NCBI Taxonomy" id="173560"/>
    <lineage>
        <taxon>Bacteria</taxon>
        <taxon>Bacillati</taxon>
        <taxon>Actinomycetota</taxon>
        <taxon>Actinomycetes</taxon>
        <taxon>Pseudonocardiales</taxon>
        <taxon>Pseudonocardiaceae</taxon>
        <taxon>Saccharothrix</taxon>
    </lineage>
</organism>